<dbReference type="Pfam" id="PF02645">
    <property type="entry name" value="DegV"/>
    <property type="match status" value="1"/>
</dbReference>
<gene>
    <name evidence="2" type="ORF">K9W45_02820</name>
</gene>
<dbReference type="PANTHER" id="PTHR33434:SF2">
    <property type="entry name" value="FATTY ACID-BINDING PROTEIN TM_1468"/>
    <property type="match status" value="1"/>
</dbReference>
<dbReference type="EMBL" id="CP084166">
    <property type="protein sequence ID" value="UJG41404.1"/>
    <property type="molecule type" value="Genomic_DNA"/>
</dbReference>
<name>A0A9Y1BN89_9ARCH</name>
<accession>A0A9Y1BN89</accession>
<evidence type="ECO:0000313" key="2">
    <source>
        <dbReference type="EMBL" id="UJG41404.1"/>
    </source>
</evidence>
<dbReference type="InterPro" id="IPR050270">
    <property type="entry name" value="DegV_domain_contain"/>
</dbReference>
<dbReference type="InterPro" id="IPR003797">
    <property type="entry name" value="DegV"/>
</dbReference>
<protein>
    <submittedName>
        <fullName evidence="2">DegV family protein</fullName>
    </submittedName>
</protein>
<dbReference type="GO" id="GO:0008289">
    <property type="term" value="F:lipid binding"/>
    <property type="evidence" value="ECO:0007669"/>
    <property type="project" value="UniProtKB-KW"/>
</dbReference>
<dbReference type="PANTHER" id="PTHR33434">
    <property type="entry name" value="DEGV DOMAIN-CONTAINING PROTEIN DR_1986-RELATED"/>
    <property type="match status" value="1"/>
</dbReference>
<keyword evidence="1" id="KW-0446">Lipid-binding</keyword>
<proteinExistence type="predicted"/>
<dbReference type="Gene3D" id="3.40.50.10170">
    <property type="match status" value="1"/>
</dbReference>
<dbReference type="InterPro" id="IPR043168">
    <property type="entry name" value="DegV_C"/>
</dbReference>
<organism evidence="2">
    <name type="scientific">Candidatus Heimdallarchaeum aukensis</name>
    <dbReference type="NCBI Taxonomy" id="2876573"/>
    <lineage>
        <taxon>Archaea</taxon>
        <taxon>Promethearchaeati</taxon>
        <taxon>Candidatus Heimdallarchaeota</taxon>
        <taxon>Candidatus Heimdallarchaeia (ex Rinke et al. 2021) (nom. nud.)</taxon>
        <taxon>Candidatus Heimdallarchaeales</taxon>
        <taxon>Candidatus Heimdallarchaeaceae</taxon>
        <taxon>Candidatus Heimdallarchaeum</taxon>
    </lineage>
</organism>
<dbReference type="AlphaFoldDB" id="A0A9Y1BN89"/>
<evidence type="ECO:0000256" key="1">
    <source>
        <dbReference type="ARBA" id="ARBA00023121"/>
    </source>
</evidence>
<dbReference type="SUPFAM" id="SSF82549">
    <property type="entry name" value="DAK1/DegV-like"/>
    <property type="match status" value="1"/>
</dbReference>
<reference evidence="2" key="1">
    <citation type="journal article" date="2022" name="Nat. Microbiol.">
        <title>Unique mobile elements and scalable gene flow at the prokaryote-eukaryote boundary revealed by circularized Asgard archaea genomes.</title>
        <authorList>
            <person name="Wu F."/>
            <person name="Speth D.R."/>
            <person name="Philosof A."/>
            <person name="Cremiere A."/>
            <person name="Narayanan A."/>
            <person name="Barco R.A."/>
            <person name="Connon S.A."/>
            <person name="Amend J.P."/>
            <person name="Antoshechkin I.A."/>
            <person name="Orphan V.J."/>
        </authorList>
    </citation>
    <scope>NUCLEOTIDE SEQUENCE</scope>
    <source>
        <strain evidence="2">PM71</strain>
    </source>
</reference>
<dbReference type="Proteomes" id="UP001201020">
    <property type="component" value="Chromosome"/>
</dbReference>
<sequence>MSFGIVTDSTSDIPWSFAKEKGIKVVPLTIIIHDKEYKEDENFDYDAYYRLFEEEKAYFHIPKLKLFSFIPKTSQPSPGEFFQAYESLIEEGVKDILSIHVTKGLSGTINSARLAARNIARKYKDVNIHIIDSKSASFPEVHLIRLALKLIEKTKKTGEEIASILRQQALNIKTHILLPTLKYLWKGGRLSTTKFLIGNMLRRKPIITMNEEGELEPVKAVKEVDEGLRELLNLSTNNLQNRPKEVSIVYGTRPDYAEKLVDYIKEWDSSIKIEVARSYGSVLSHLGPESIGLISNFIDIEI</sequence>
<dbReference type="NCBIfam" id="TIGR00762">
    <property type="entry name" value="DegV"/>
    <property type="match status" value="1"/>
</dbReference>
<dbReference type="Gene3D" id="3.30.1180.10">
    <property type="match status" value="1"/>
</dbReference>
<dbReference type="PROSITE" id="PS51482">
    <property type="entry name" value="DEGV"/>
    <property type="match status" value="1"/>
</dbReference>